<evidence type="ECO:0008006" key="4">
    <source>
        <dbReference type="Google" id="ProtNLM"/>
    </source>
</evidence>
<organism evidence="2 3">
    <name type="scientific">Puccinia striiformis f. sp. tritici PST-78</name>
    <dbReference type="NCBI Taxonomy" id="1165861"/>
    <lineage>
        <taxon>Eukaryota</taxon>
        <taxon>Fungi</taxon>
        <taxon>Dikarya</taxon>
        <taxon>Basidiomycota</taxon>
        <taxon>Pucciniomycotina</taxon>
        <taxon>Pucciniomycetes</taxon>
        <taxon>Pucciniales</taxon>
        <taxon>Pucciniaceae</taxon>
        <taxon>Puccinia</taxon>
    </lineage>
</organism>
<keyword evidence="3" id="KW-1185">Reference proteome</keyword>
<evidence type="ECO:0000256" key="1">
    <source>
        <dbReference type="SAM" id="MobiDB-lite"/>
    </source>
</evidence>
<gene>
    <name evidence="2" type="ORF">PSTG_11148</name>
</gene>
<sequence>MPPAPSPSRRTSLPDPTCAKATDGLADSSGDEALKPFILESDSDSDSDSDDTPLILICATRYTQAPKSPPSNFRPTNPAVGPSAQKTLMKPPNEDVNIKGAGVVSSKQLLADDNERAVNARELLRNISWSGGEQSLKSAVPSPTTAIIPPPGSALICRVSPTNLPPSNGLDKPNSPTIGDDVQTALPSQKKTPVAIEPAAETSASQSGLHSTSYSEPSSDSELSSLPSSPPPLPDRGHENQNQIKRLKSLVAAPATEPDETGQYESACCHQCRIKTTRPKMMCDQSHDPKCIVRICQACLMTRAVYDHIPELRPPRFEFVPGGRMLRRRGEDVESRRGYKDFHVLTTSEAAIRQKTVLMNKSQNQENGKKLKKISRSYPEDLEPIGDDRPLVATTGPKAPKRIKIHMKHAFLE</sequence>
<evidence type="ECO:0000313" key="3">
    <source>
        <dbReference type="Proteomes" id="UP000054564"/>
    </source>
</evidence>
<protein>
    <recommendedName>
        <fullName evidence="4">Zinc-finger domain-containing protein</fullName>
    </recommendedName>
</protein>
<proteinExistence type="predicted"/>
<evidence type="ECO:0000313" key="2">
    <source>
        <dbReference type="EMBL" id="KNE95543.1"/>
    </source>
</evidence>
<dbReference type="STRING" id="1165861.A0A0L0V8D6"/>
<dbReference type="Proteomes" id="UP000054564">
    <property type="component" value="Unassembled WGS sequence"/>
</dbReference>
<feature type="region of interest" description="Disordered" evidence="1">
    <location>
        <begin position="158"/>
        <end position="239"/>
    </location>
</feature>
<reference evidence="3" key="1">
    <citation type="submission" date="2014-03" db="EMBL/GenBank/DDBJ databases">
        <title>The Genome Sequence of Puccinia striiformis f. sp. tritici PST-78.</title>
        <authorList>
            <consortium name="The Broad Institute Genome Sequencing Platform"/>
            <person name="Cuomo C."/>
            <person name="Hulbert S."/>
            <person name="Chen X."/>
            <person name="Walker B."/>
            <person name="Young S.K."/>
            <person name="Zeng Q."/>
            <person name="Gargeya S."/>
            <person name="Fitzgerald M."/>
            <person name="Haas B."/>
            <person name="Abouelleil A."/>
            <person name="Alvarado L."/>
            <person name="Arachchi H.M."/>
            <person name="Berlin A.M."/>
            <person name="Chapman S.B."/>
            <person name="Goldberg J."/>
            <person name="Griggs A."/>
            <person name="Gujja S."/>
            <person name="Hansen M."/>
            <person name="Howarth C."/>
            <person name="Imamovic A."/>
            <person name="Larimer J."/>
            <person name="McCowan C."/>
            <person name="Montmayeur A."/>
            <person name="Murphy C."/>
            <person name="Neiman D."/>
            <person name="Pearson M."/>
            <person name="Priest M."/>
            <person name="Roberts A."/>
            <person name="Saif S."/>
            <person name="Shea T."/>
            <person name="Sisk P."/>
            <person name="Sykes S."/>
            <person name="Wortman J."/>
            <person name="Nusbaum C."/>
            <person name="Birren B."/>
        </authorList>
    </citation>
    <scope>NUCLEOTIDE SEQUENCE [LARGE SCALE GENOMIC DNA]</scope>
    <source>
        <strain evidence="3">race PST-78</strain>
    </source>
</reference>
<dbReference type="OrthoDB" id="2497737at2759"/>
<feature type="compositionally biased region" description="Polar residues" evidence="1">
    <location>
        <begin position="202"/>
        <end position="214"/>
    </location>
</feature>
<name>A0A0L0V8D6_9BASI</name>
<feature type="region of interest" description="Disordered" evidence="1">
    <location>
        <begin position="1"/>
        <end position="96"/>
    </location>
</feature>
<comment type="caution">
    <text evidence="2">The sequence shown here is derived from an EMBL/GenBank/DDBJ whole genome shotgun (WGS) entry which is preliminary data.</text>
</comment>
<feature type="compositionally biased region" description="Acidic residues" evidence="1">
    <location>
        <begin position="41"/>
        <end position="51"/>
    </location>
</feature>
<accession>A0A0L0V8D6</accession>
<feature type="compositionally biased region" description="Low complexity" evidence="1">
    <location>
        <begin position="215"/>
        <end position="227"/>
    </location>
</feature>
<dbReference type="EMBL" id="AJIL01000095">
    <property type="protein sequence ID" value="KNE95543.1"/>
    <property type="molecule type" value="Genomic_DNA"/>
</dbReference>
<dbReference type="AlphaFoldDB" id="A0A0L0V8D6"/>
<feature type="compositionally biased region" description="Polar residues" evidence="1">
    <location>
        <begin position="61"/>
        <end position="75"/>
    </location>
</feature>